<evidence type="ECO:0000259" key="1">
    <source>
        <dbReference type="Pfam" id="PF07475"/>
    </source>
</evidence>
<dbReference type="Gene3D" id="3.40.50.300">
    <property type="entry name" value="P-loop containing nucleotide triphosphate hydrolases"/>
    <property type="match status" value="1"/>
</dbReference>
<reference evidence="2 3" key="1">
    <citation type="journal article" date="2023" name="Int. J. Syst. Evol. Microbiol.">
        <title>Methylocystis iwaonis sp. nov., a type II methane-oxidizing bacterium from surface soil of a rice paddy field in Japan, and emended description of the genus Methylocystis (ex Whittenbury et al. 1970) Bowman et al. 1993.</title>
        <authorList>
            <person name="Kaise H."/>
            <person name="Sawadogo J.B."/>
            <person name="Alam M.S."/>
            <person name="Ueno C."/>
            <person name="Dianou D."/>
            <person name="Shinjo R."/>
            <person name="Asakawa S."/>
        </authorList>
    </citation>
    <scope>NUCLEOTIDE SEQUENCE [LARGE SCALE GENOMIC DNA]</scope>
    <source>
        <strain evidence="2 3">SS37A-Re</strain>
    </source>
</reference>
<feature type="domain" description="HPr kinase/phosphorylase C-terminal" evidence="1">
    <location>
        <begin position="4"/>
        <end position="83"/>
    </location>
</feature>
<keyword evidence="2" id="KW-0418">Kinase</keyword>
<dbReference type="EMBL" id="AP027142">
    <property type="protein sequence ID" value="BDV35813.1"/>
    <property type="molecule type" value="Genomic_DNA"/>
</dbReference>
<keyword evidence="3" id="KW-1185">Reference proteome</keyword>
<dbReference type="InterPro" id="IPR011104">
    <property type="entry name" value="Hpr_kin/Pase_C"/>
</dbReference>
<name>A0ABM8ECS4_9HYPH</name>
<accession>A0ABM8ECS4</accession>
<dbReference type="Proteomes" id="UP001317629">
    <property type="component" value="Chromosome"/>
</dbReference>
<keyword evidence="2" id="KW-0808">Transferase</keyword>
<proteinExistence type="predicted"/>
<sequence>MSAQYVHANALVLGETGVLLRGPSGSGKSALTLALISRYQSQGDFARLVGDDRVRLEALNGRLIARPHPAIAGVIEIRGHGLSRIDYEAACVLNAIVDLCAPDDPPARLPQEAEKYAALHGIVLPRLCTPDCGDVSVARIIFFIQSIATI</sequence>
<dbReference type="Pfam" id="PF07475">
    <property type="entry name" value="Hpr_kinase_C"/>
    <property type="match status" value="1"/>
</dbReference>
<dbReference type="GO" id="GO:0016301">
    <property type="term" value="F:kinase activity"/>
    <property type="evidence" value="ECO:0007669"/>
    <property type="project" value="UniProtKB-KW"/>
</dbReference>
<dbReference type="CDD" id="cd01918">
    <property type="entry name" value="HprK_C"/>
    <property type="match status" value="1"/>
</dbReference>
<evidence type="ECO:0000313" key="3">
    <source>
        <dbReference type="Proteomes" id="UP001317629"/>
    </source>
</evidence>
<gene>
    <name evidence="2" type="ORF">SS37A_33420</name>
</gene>
<dbReference type="InterPro" id="IPR027417">
    <property type="entry name" value="P-loop_NTPase"/>
</dbReference>
<organism evidence="2 3">
    <name type="scientific">Methylocystis iwaonis</name>
    <dbReference type="NCBI Taxonomy" id="2885079"/>
    <lineage>
        <taxon>Bacteria</taxon>
        <taxon>Pseudomonadati</taxon>
        <taxon>Pseudomonadota</taxon>
        <taxon>Alphaproteobacteria</taxon>
        <taxon>Hyphomicrobiales</taxon>
        <taxon>Methylocystaceae</taxon>
        <taxon>Methylocystis</taxon>
    </lineage>
</organism>
<dbReference type="SUPFAM" id="SSF53795">
    <property type="entry name" value="PEP carboxykinase-like"/>
    <property type="match status" value="1"/>
</dbReference>
<evidence type="ECO:0000313" key="2">
    <source>
        <dbReference type="EMBL" id="BDV35813.1"/>
    </source>
</evidence>
<protein>
    <submittedName>
        <fullName evidence="2">HPr kinase</fullName>
    </submittedName>
</protein>
<dbReference type="RefSeq" id="WP_281929304.1">
    <property type="nucleotide sequence ID" value="NZ_AP027142.1"/>
</dbReference>